<dbReference type="SUPFAM" id="SSF51445">
    <property type="entry name" value="(Trans)glycosidases"/>
    <property type="match status" value="2"/>
</dbReference>
<dbReference type="GO" id="GO:0005975">
    <property type="term" value="P:carbohydrate metabolic process"/>
    <property type="evidence" value="ECO:0007669"/>
    <property type="project" value="InterPro"/>
</dbReference>
<dbReference type="InterPro" id="IPR011583">
    <property type="entry name" value="Chitinase_II/V-like_cat"/>
</dbReference>
<keyword evidence="3" id="KW-1015">Disulfide bond</keyword>
<accession>A0AAD9NDM0</accession>
<dbReference type="FunFam" id="3.20.20.80:FF:000007">
    <property type="entry name" value="Acidic mammalian chitinase"/>
    <property type="match status" value="2"/>
</dbReference>
<dbReference type="InterPro" id="IPR017853">
    <property type="entry name" value="GH"/>
</dbReference>
<evidence type="ECO:0000256" key="2">
    <source>
        <dbReference type="ARBA" id="ARBA00022801"/>
    </source>
</evidence>
<dbReference type="GO" id="GO:0008061">
    <property type="term" value="F:chitin binding"/>
    <property type="evidence" value="ECO:0007669"/>
    <property type="project" value="InterPro"/>
</dbReference>
<evidence type="ECO:0000256" key="3">
    <source>
        <dbReference type="ARBA" id="ARBA00023157"/>
    </source>
</evidence>
<evidence type="ECO:0000313" key="9">
    <source>
        <dbReference type="EMBL" id="KAK2163329.1"/>
    </source>
</evidence>
<reference evidence="9" key="1">
    <citation type="journal article" date="2023" name="Mol. Biol. Evol.">
        <title>Third-Generation Sequencing Reveals the Adaptive Role of the Epigenome in Three Deep-Sea Polychaetes.</title>
        <authorList>
            <person name="Perez M."/>
            <person name="Aroh O."/>
            <person name="Sun Y."/>
            <person name="Lan Y."/>
            <person name="Juniper S.K."/>
            <person name="Young C.R."/>
            <person name="Angers B."/>
            <person name="Qian P.Y."/>
        </authorList>
    </citation>
    <scope>NUCLEOTIDE SEQUENCE</scope>
    <source>
        <strain evidence="9">R07B-5</strain>
    </source>
</reference>
<dbReference type="SUPFAM" id="SSF54556">
    <property type="entry name" value="Chitinase insertion domain"/>
    <property type="match status" value="2"/>
</dbReference>
<dbReference type="EMBL" id="JAODUO010001467">
    <property type="protein sequence ID" value="KAK2163329.1"/>
    <property type="molecule type" value="Genomic_DNA"/>
</dbReference>
<dbReference type="PROSITE" id="PS51910">
    <property type="entry name" value="GH18_2"/>
    <property type="match status" value="2"/>
</dbReference>
<feature type="domain" description="GH18" evidence="8">
    <location>
        <begin position="471"/>
        <end position="844"/>
    </location>
</feature>
<dbReference type="PROSITE" id="PS01095">
    <property type="entry name" value="GH18_1"/>
    <property type="match status" value="2"/>
</dbReference>
<protein>
    <recommendedName>
        <fullName evidence="8">GH18 domain-containing protein</fullName>
    </recommendedName>
</protein>
<dbReference type="GO" id="GO:0004568">
    <property type="term" value="F:chitinase activity"/>
    <property type="evidence" value="ECO:0007669"/>
    <property type="project" value="UniProtKB-ARBA"/>
</dbReference>
<dbReference type="PANTHER" id="PTHR11177">
    <property type="entry name" value="CHITINASE"/>
    <property type="match status" value="1"/>
</dbReference>
<dbReference type="InterPro" id="IPR029070">
    <property type="entry name" value="Chitinase_insertion_sf"/>
</dbReference>
<evidence type="ECO:0000259" key="8">
    <source>
        <dbReference type="PROSITE" id="PS51910"/>
    </source>
</evidence>
<dbReference type="Gene3D" id="3.10.50.10">
    <property type="match status" value="2"/>
</dbReference>
<keyword evidence="4 5" id="KW-0326">Glycosidase</keyword>
<dbReference type="SMART" id="SM00636">
    <property type="entry name" value="Glyco_18"/>
    <property type="match status" value="2"/>
</dbReference>
<evidence type="ECO:0000256" key="5">
    <source>
        <dbReference type="RuleBase" id="RU000489"/>
    </source>
</evidence>
<dbReference type="PANTHER" id="PTHR11177:SF317">
    <property type="entry name" value="CHITINASE 12-RELATED"/>
    <property type="match status" value="1"/>
</dbReference>
<dbReference type="Gene3D" id="3.20.20.80">
    <property type="entry name" value="Glycosidases"/>
    <property type="match status" value="2"/>
</dbReference>
<name>A0AAD9NDM0_RIDPI</name>
<dbReference type="AlphaFoldDB" id="A0AAD9NDM0"/>
<keyword evidence="10" id="KW-1185">Reference proteome</keyword>
<gene>
    <name evidence="9" type="ORF">NP493_1463g01049</name>
</gene>
<feature type="chain" id="PRO_5042107032" description="GH18 domain-containing protein" evidence="7">
    <location>
        <begin position="23"/>
        <end position="858"/>
    </location>
</feature>
<dbReference type="GO" id="GO:0006032">
    <property type="term" value="P:chitin catabolic process"/>
    <property type="evidence" value="ECO:0007669"/>
    <property type="project" value="TreeGrafter"/>
</dbReference>
<dbReference type="GO" id="GO:0005576">
    <property type="term" value="C:extracellular region"/>
    <property type="evidence" value="ECO:0007669"/>
    <property type="project" value="TreeGrafter"/>
</dbReference>
<keyword evidence="2 5" id="KW-0378">Hydrolase</keyword>
<evidence type="ECO:0000313" key="10">
    <source>
        <dbReference type="Proteomes" id="UP001209878"/>
    </source>
</evidence>
<feature type="domain" description="GH18" evidence="8">
    <location>
        <begin position="25"/>
        <end position="397"/>
    </location>
</feature>
<evidence type="ECO:0000256" key="6">
    <source>
        <dbReference type="SAM" id="MobiDB-lite"/>
    </source>
</evidence>
<dbReference type="InterPro" id="IPR050314">
    <property type="entry name" value="Glycosyl_Hydrlase_18"/>
</dbReference>
<sequence>MTRGDASLRLLLLAIAVATTAGYTYKRVCYFTNWSQYRPGDAKFQVSNIDSKLCSHIIYAFAKMAGHKLKAFEWNDEGATGQYAKVTGLKNSNRNLKVLLAVGGWNFGTTQMTAMLAGRATRTTFVTSSIDFLRKRKFDGLDLDFEYPGSRGSPAADKHRFTLLCQELRAAFDAEGRRTRRPRLLLSAAVAAGGGKIDNGYEVAKVARSLDWISVMTYDLHGHWDATTGTVAPLYPRSGESGAQRELNVDWAAKYWVNKGCPKRKLVVGMALYGRSFTLSNAASNSVGAAHRGKGPPGAFTREAGFYSYQEVCRMFIYGGGTQKWQSEQKVPYAYKGTKWVGYEDPLSLQEKVKWMKRNGFGGWMMWSFDLDDFNGRFCNTGNYPLLKTLNGALTGSTRYTTETVRCIRPRRSGGGSGRRTTKRTLRTTRAPSGGSGGGDDKFCSRRRDGYYQKRSNCAKFYRCVNGRFRYKRVCYFTNWSQYRPGDAKFQVSNIDSKLCSHIIYAFATMASHKLKAFEWNDEGATGQYAKVTALKNSNRNLKVLLAVGGWKFGTTQMTAMLASRATRTTFVTSSIDFLRKRKFDGLDLDFEYPGSRGSPAADKHRFTLLCQQLRAAFVAEGRRTRRPRLLLSAAVAAGRGKIDNGYEVAKVSRSLDWISVMTYDLHGHWDATTGTVAPLYPSSGESGAQRELNVNWAVKYWARKGCPKRKLVVGMALYGRSFTLSNAASNSVGAPSRRGNAPRGPFTREAGFYSYQEVCRMFIYGGGTQKWQSEQKVPYAFKGTKWVGYEDPLSLQEKVKWMKRNGFGGWMMWSFDLDDFNGRFCNTGNYPLLKTLNGALTGSTSYTTYERIKWLNS</sequence>
<dbReference type="InterPro" id="IPR001223">
    <property type="entry name" value="Glyco_hydro18_cat"/>
</dbReference>
<dbReference type="Pfam" id="PF00704">
    <property type="entry name" value="Glyco_hydro_18"/>
    <property type="match status" value="2"/>
</dbReference>
<evidence type="ECO:0000256" key="1">
    <source>
        <dbReference type="ARBA" id="ARBA00022729"/>
    </source>
</evidence>
<proteinExistence type="predicted"/>
<dbReference type="CDD" id="cd02872">
    <property type="entry name" value="GH18_chitolectin_chitotriosidase"/>
    <property type="match status" value="2"/>
</dbReference>
<keyword evidence="1 7" id="KW-0732">Signal</keyword>
<dbReference type="Proteomes" id="UP001209878">
    <property type="component" value="Unassembled WGS sequence"/>
</dbReference>
<dbReference type="FunFam" id="3.10.50.10:FF:000004">
    <property type="entry name" value="Chitinase 5"/>
    <property type="match status" value="2"/>
</dbReference>
<feature type="region of interest" description="Disordered" evidence="6">
    <location>
        <begin position="411"/>
        <end position="441"/>
    </location>
</feature>
<evidence type="ECO:0000256" key="4">
    <source>
        <dbReference type="ARBA" id="ARBA00023295"/>
    </source>
</evidence>
<evidence type="ECO:0000256" key="7">
    <source>
        <dbReference type="SAM" id="SignalP"/>
    </source>
</evidence>
<organism evidence="9 10">
    <name type="scientific">Ridgeia piscesae</name>
    <name type="common">Tubeworm</name>
    <dbReference type="NCBI Taxonomy" id="27915"/>
    <lineage>
        <taxon>Eukaryota</taxon>
        <taxon>Metazoa</taxon>
        <taxon>Spiralia</taxon>
        <taxon>Lophotrochozoa</taxon>
        <taxon>Annelida</taxon>
        <taxon>Polychaeta</taxon>
        <taxon>Sedentaria</taxon>
        <taxon>Canalipalpata</taxon>
        <taxon>Sabellida</taxon>
        <taxon>Siboglinidae</taxon>
        <taxon>Ridgeia</taxon>
    </lineage>
</organism>
<dbReference type="InterPro" id="IPR001579">
    <property type="entry name" value="Glyco_hydro_18_chit_AS"/>
</dbReference>
<comment type="caution">
    <text evidence="9">The sequence shown here is derived from an EMBL/GenBank/DDBJ whole genome shotgun (WGS) entry which is preliminary data.</text>
</comment>
<feature type="signal peptide" evidence="7">
    <location>
        <begin position="1"/>
        <end position="22"/>
    </location>
</feature>